<evidence type="ECO:0000256" key="3">
    <source>
        <dbReference type="ARBA" id="ARBA00022722"/>
    </source>
</evidence>
<keyword evidence="2" id="KW-1277">Toxin-antitoxin system</keyword>
<proteinExistence type="inferred from homology"/>
<keyword evidence="3" id="KW-0540">Nuclease</keyword>
<reference evidence="7 8" key="1">
    <citation type="submission" date="2019-11" db="EMBL/GenBank/DDBJ databases">
        <authorList>
            <person name="Li X.-J."/>
            <person name="Feng X.-M."/>
        </authorList>
    </citation>
    <scope>NUCLEOTIDE SEQUENCE [LARGE SCALE GENOMIC DNA]</scope>
    <source>
        <strain evidence="7 8">XMNu-373</strain>
    </source>
</reference>
<dbReference type="GO" id="GO:0004540">
    <property type="term" value="F:RNA nuclease activity"/>
    <property type="evidence" value="ECO:0007669"/>
    <property type="project" value="InterPro"/>
</dbReference>
<comment type="caution">
    <text evidence="7">The sequence shown here is derived from an EMBL/GenBank/DDBJ whole genome shotgun (WGS) entry which is preliminary data.</text>
</comment>
<dbReference type="Gene3D" id="1.20.120.580">
    <property type="entry name" value="bsu32300-like"/>
    <property type="match status" value="1"/>
</dbReference>
<dbReference type="GO" id="GO:0016787">
    <property type="term" value="F:hydrolase activity"/>
    <property type="evidence" value="ECO:0007669"/>
    <property type="project" value="UniProtKB-KW"/>
</dbReference>
<dbReference type="InterPro" id="IPR008201">
    <property type="entry name" value="HepT-like"/>
</dbReference>
<dbReference type="PANTHER" id="PTHR34139:SF1">
    <property type="entry name" value="RNASE MJ1380-RELATED"/>
    <property type="match status" value="1"/>
</dbReference>
<evidence type="ECO:0000256" key="1">
    <source>
        <dbReference type="ARBA" id="ARBA00022553"/>
    </source>
</evidence>
<dbReference type="EMBL" id="WLZY01000001">
    <property type="protein sequence ID" value="NDL55656.1"/>
    <property type="molecule type" value="Genomic_DNA"/>
</dbReference>
<evidence type="ECO:0000313" key="7">
    <source>
        <dbReference type="EMBL" id="NDL55656.1"/>
    </source>
</evidence>
<evidence type="ECO:0000256" key="4">
    <source>
        <dbReference type="ARBA" id="ARBA00022741"/>
    </source>
</evidence>
<evidence type="ECO:0000256" key="5">
    <source>
        <dbReference type="ARBA" id="ARBA00022801"/>
    </source>
</evidence>
<evidence type="ECO:0000313" key="8">
    <source>
        <dbReference type="Proteomes" id="UP000460435"/>
    </source>
</evidence>
<comment type="similarity">
    <text evidence="6">Belongs to the HepT RNase toxin family.</text>
</comment>
<sequence length="128" mass="14279">MDVRTAERLLYVGASLGEMAQLAERGRAAYDADIAVARACQYNVIRLAADLERLGEQWLETHPAVPWRLIRGMRNRIAHNYWTVDDDIVWSVVAKHAPELREALSDEIETARTVLDTDDSQAGASDGS</sequence>
<name>A0A7K3LXB1_9ACTN</name>
<dbReference type="Pfam" id="PF01934">
    <property type="entry name" value="HepT-like"/>
    <property type="match status" value="1"/>
</dbReference>
<gene>
    <name evidence="7" type="ORF">F7O44_01070</name>
</gene>
<keyword evidence="8" id="KW-1185">Reference proteome</keyword>
<dbReference type="InterPro" id="IPR037038">
    <property type="entry name" value="HepT-like_sf"/>
</dbReference>
<dbReference type="Proteomes" id="UP000460435">
    <property type="component" value="Unassembled WGS sequence"/>
</dbReference>
<organism evidence="7 8">
    <name type="scientific">Phytoactinopolyspora mesophila</name>
    <dbReference type="NCBI Taxonomy" id="2650750"/>
    <lineage>
        <taxon>Bacteria</taxon>
        <taxon>Bacillati</taxon>
        <taxon>Actinomycetota</taxon>
        <taxon>Actinomycetes</taxon>
        <taxon>Jiangellales</taxon>
        <taxon>Jiangellaceae</taxon>
        <taxon>Phytoactinopolyspora</taxon>
    </lineage>
</organism>
<dbReference type="GO" id="GO:0000166">
    <property type="term" value="F:nucleotide binding"/>
    <property type="evidence" value="ECO:0007669"/>
    <property type="project" value="UniProtKB-KW"/>
</dbReference>
<keyword evidence="5" id="KW-0378">Hydrolase</keyword>
<dbReference type="AlphaFoldDB" id="A0A7K3LXB1"/>
<evidence type="ECO:0000256" key="2">
    <source>
        <dbReference type="ARBA" id="ARBA00022649"/>
    </source>
</evidence>
<accession>A0A7K3LXB1</accession>
<keyword evidence="1" id="KW-0597">Phosphoprotein</keyword>
<dbReference type="PANTHER" id="PTHR34139">
    <property type="entry name" value="UPF0331 PROTEIN MJ0127"/>
    <property type="match status" value="1"/>
</dbReference>
<protein>
    <submittedName>
        <fullName evidence="7">DUF86 domain-containing protein</fullName>
    </submittedName>
</protein>
<keyword evidence="4" id="KW-0547">Nucleotide-binding</keyword>
<dbReference type="GO" id="GO:0110001">
    <property type="term" value="C:toxin-antitoxin complex"/>
    <property type="evidence" value="ECO:0007669"/>
    <property type="project" value="InterPro"/>
</dbReference>
<dbReference type="RefSeq" id="WP_162448346.1">
    <property type="nucleotide sequence ID" value="NZ_WLZY01000001.1"/>
</dbReference>
<evidence type="ECO:0000256" key="6">
    <source>
        <dbReference type="ARBA" id="ARBA00024207"/>
    </source>
</evidence>
<dbReference type="InterPro" id="IPR051813">
    <property type="entry name" value="HepT_RNase_toxin"/>
</dbReference>